<feature type="region of interest" description="Disordered" evidence="1">
    <location>
        <begin position="224"/>
        <end position="247"/>
    </location>
</feature>
<dbReference type="CDD" id="cd00077">
    <property type="entry name" value="HDc"/>
    <property type="match status" value="1"/>
</dbReference>
<dbReference type="KEGG" id="mai:MICA_1527"/>
<dbReference type="eggNOG" id="COG2206">
    <property type="taxonomic scope" value="Bacteria"/>
</dbReference>
<dbReference type="STRING" id="856793.MICA_1527"/>
<reference evidence="3 4" key="1">
    <citation type="journal article" date="2011" name="BMC Genomics">
        <title>Genomic insights into an obligate epibiotic bacterial predator: Micavibrio aeruginosavorus ARL-13.</title>
        <authorList>
            <person name="Wang Z."/>
            <person name="Kadouri D."/>
            <person name="Wu M."/>
        </authorList>
    </citation>
    <scope>NUCLEOTIDE SEQUENCE [LARGE SCALE GENOMIC DNA]</scope>
    <source>
        <strain evidence="3 4">ARL-13</strain>
    </source>
</reference>
<evidence type="ECO:0000259" key="2">
    <source>
        <dbReference type="PROSITE" id="PS51832"/>
    </source>
</evidence>
<dbReference type="SUPFAM" id="SSF109604">
    <property type="entry name" value="HD-domain/PDEase-like"/>
    <property type="match status" value="1"/>
</dbReference>
<keyword evidence="4" id="KW-1185">Reference proteome</keyword>
<dbReference type="EMBL" id="CP002382">
    <property type="protein sequence ID" value="AEP09845.1"/>
    <property type="molecule type" value="Genomic_DNA"/>
</dbReference>
<dbReference type="Proteomes" id="UP000009286">
    <property type="component" value="Chromosome"/>
</dbReference>
<dbReference type="PANTHER" id="PTHR45228">
    <property type="entry name" value="CYCLIC DI-GMP PHOSPHODIESTERASE TM_0186-RELATED"/>
    <property type="match status" value="1"/>
</dbReference>
<dbReference type="Gene3D" id="1.10.3210.10">
    <property type="entry name" value="Hypothetical protein af1432"/>
    <property type="match status" value="1"/>
</dbReference>
<evidence type="ECO:0000313" key="3">
    <source>
        <dbReference type="EMBL" id="AEP09845.1"/>
    </source>
</evidence>
<organism evidence="3 4">
    <name type="scientific">Micavibrio aeruginosavorus (strain ARL-13)</name>
    <dbReference type="NCBI Taxonomy" id="856793"/>
    <lineage>
        <taxon>Bacteria</taxon>
        <taxon>Pseudomonadati</taxon>
        <taxon>Bdellovibrionota</taxon>
        <taxon>Bdellovibrionia</taxon>
        <taxon>Bdellovibrionales</taxon>
        <taxon>Pseudobdellovibrionaceae</taxon>
        <taxon>Micavibrio</taxon>
    </lineage>
</organism>
<evidence type="ECO:0000256" key="1">
    <source>
        <dbReference type="SAM" id="MobiDB-lite"/>
    </source>
</evidence>
<evidence type="ECO:0000313" key="4">
    <source>
        <dbReference type="Proteomes" id="UP000009286"/>
    </source>
</evidence>
<dbReference type="HOGENOM" id="CLU_1123515_0_0_5"/>
<accession>G2KPM6</accession>
<dbReference type="RefSeq" id="WP_014103068.1">
    <property type="nucleotide sequence ID" value="NC_016026.1"/>
</dbReference>
<feature type="domain" description="HD-GYP" evidence="2">
    <location>
        <begin position="19"/>
        <end position="232"/>
    </location>
</feature>
<name>G2KPM6_MICAA</name>
<dbReference type="Pfam" id="PF13487">
    <property type="entry name" value="HD_5"/>
    <property type="match status" value="1"/>
</dbReference>
<protein>
    <submittedName>
        <fullName evidence="3">HD domain protein</fullName>
    </submittedName>
</protein>
<sequence length="247" mass="27830">MNDTAQAWLDFDIRNDPAFENVIKPFIENQLKELELYDRKRLDRNPDIQYIFHKHAYDVSNDVRKTAAHLGQPDHVQEALYWAMLAHDIGKRMVPVDAWDKPGKPTPEEKALTRQHPDLGLALLDEHLGDLDHPFVDLMRDVIKYHHAHMDGSGTPTGVTGDMLSKPVRLCAIVEAFDGYTKPRPDRPTPRSAAEALDKMHNDPDKGARMYDMELLTAFTSVKLDTPSGNAPTPHKPSTRAVNVGSV</sequence>
<dbReference type="OrthoDB" id="7326651at2"/>
<dbReference type="InterPro" id="IPR003607">
    <property type="entry name" value="HD/PDEase_dom"/>
</dbReference>
<proteinExistence type="predicted"/>
<dbReference type="PROSITE" id="PS51832">
    <property type="entry name" value="HD_GYP"/>
    <property type="match status" value="1"/>
</dbReference>
<dbReference type="InterPro" id="IPR037522">
    <property type="entry name" value="HD_GYP_dom"/>
</dbReference>
<gene>
    <name evidence="3" type="ordered locus">MICA_1527</name>
</gene>
<dbReference type="AlphaFoldDB" id="G2KPM6"/>
<dbReference type="InterPro" id="IPR052020">
    <property type="entry name" value="Cyclic_di-GMP/3'3'-cGAMP_PDE"/>
</dbReference>